<feature type="compositionally biased region" description="Low complexity" evidence="1">
    <location>
        <begin position="162"/>
        <end position="190"/>
    </location>
</feature>
<dbReference type="AlphaFoldDB" id="A0A6H0Y0H1"/>
<keyword evidence="5" id="KW-1185">Reference proteome</keyword>
<evidence type="ECO:0000259" key="3">
    <source>
        <dbReference type="PROSITE" id="PS51212"/>
    </source>
</evidence>
<evidence type="ECO:0000256" key="1">
    <source>
        <dbReference type="SAM" id="MobiDB-lite"/>
    </source>
</evidence>
<name>A0A6H0Y0H1_9PEZI</name>
<keyword evidence="2" id="KW-1133">Transmembrane helix</keyword>
<keyword evidence="2" id="KW-0812">Transmembrane</keyword>
<reference evidence="4 5" key="1">
    <citation type="journal article" date="2016" name="Sci. Rep.">
        <title>Peltaster fructicola genome reveals evolution from an invasive phytopathogen to an ectophytic parasite.</title>
        <authorList>
            <person name="Xu C."/>
            <person name="Chen H."/>
            <person name="Gleason M.L."/>
            <person name="Xu J.R."/>
            <person name="Liu H."/>
            <person name="Zhang R."/>
            <person name="Sun G."/>
        </authorList>
    </citation>
    <scope>NUCLEOTIDE SEQUENCE [LARGE SCALE GENOMIC DNA]</scope>
    <source>
        <strain evidence="4 5">LNHT1506</strain>
    </source>
</reference>
<feature type="region of interest" description="Disordered" evidence="1">
    <location>
        <begin position="158"/>
        <end position="190"/>
    </location>
</feature>
<protein>
    <recommendedName>
        <fullName evidence="3">WSC domain-containing protein</fullName>
    </recommendedName>
</protein>
<feature type="transmembrane region" description="Helical" evidence="2">
    <location>
        <begin position="220"/>
        <end position="245"/>
    </location>
</feature>
<dbReference type="OrthoDB" id="2019572at2759"/>
<proteinExistence type="predicted"/>
<dbReference type="PANTHER" id="PTHR16861">
    <property type="entry name" value="GLYCOPROTEIN 38"/>
    <property type="match status" value="1"/>
</dbReference>
<dbReference type="InterPro" id="IPR002889">
    <property type="entry name" value="WSC_carb-bd"/>
</dbReference>
<dbReference type="Proteomes" id="UP000503462">
    <property type="component" value="Chromosome 4"/>
</dbReference>
<sequence>MPPGEFIHALRCWQPQLQALIVATLSFSHIPHIMATTRRSTAKSVLLLTLAASVNASSPTLKGCYSSSTGLSYADTYTYQSSGHCVPLCTSKGAAVVGLTNGSDCWCGDELPPVTSQADNSKCSTTCSGYNTEQCGASGYFTVWLTGTNNDVTNAAAVGGDSSSTSSSSSSSSSSSTSTPTTTTTPTVITSISPGNTVVVTVSASATNTTSASSGSGTSVAGVAAGVVIGVLAVAAIVGGILFWLRRRRRQRAEEDYKHSAQVSDFMRGGSERNRQQLATARCRIHVSTQRLDDAIVLEAWQMSKITQGGFLGLPIQTRIEQRSLIMLCNGRLCQKHRISMASKSLTIA</sequence>
<evidence type="ECO:0000313" key="5">
    <source>
        <dbReference type="Proteomes" id="UP000503462"/>
    </source>
</evidence>
<evidence type="ECO:0000256" key="2">
    <source>
        <dbReference type="SAM" id="Phobius"/>
    </source>
</evidence>
<feature type="domain" description="WSC" evidence="3">
    <location>
        <begin position="58"/>
        <end position="147"/>
    </location>
</feature>
<dbReference type="PROSITE" id="PS51212">
    <property type="entry name" value="WSC"/>
    <property type="match status" value="1"/>
</dbReference>
<dbReference type="Pfam" id="PF01822">
    <property type="entry name" value="WSC"/>
    <property type="match status" value="1"/>
</dbReference>
<gene>
    <name evidence="4" type="ORF">AMS68_005886</name>
</gene>
<dbReference type="EMBL" id="CP051142">
    <property type="protein sequence ID" value="QIX00369.1"/>
    <property type="molecule type" value="Genomic_DNA"/>
</dbReference>
<keyword evidence="2" id="KW-0472">Membrane</keyword>
<organism evidence="4 5">
    <name type="scientific">Peltaster fructicola</name>
    <dbReference type="NCBI Taxonomy" id="286661"/>
    <lineage>
        <taxon>Eukaryota</taxon>
        <taxon>Fungi</taxon>
        <taxon>Dikarya</taxon>
        <taxon>Ascomycota</taxon>
        <taxon>Pezizomycotina</taxon>
        <taxon>Dothideomycetes</taxon>
        <taxon>Dothideomycetes incertae sedis</taxon>
        <taxon>Peltaster</taxon>
    </lineage>
</organism>
<accession>A0A6H0Y0H1</accession>
<evidence type="ECO:0000313" key="4">
    <source>
        <dbReference type="EMBL" id="QIX00369.1"/>
    </source>
</evidence>
<dbReference type="SMART" id="SM00321">
    <property type="entry name" value="WSC"/>
    <property type="match status" value="1"/>
</dbReference>
<dbReference type="PANTHER" id="PTHR16861:SF4">
    <property type="entry name" value="SH3 DOMAIN PROTEIN (AFU_ORTHOLOGUE AFUA_1G13610)"/>
    <property type="match status" value="1"/>
</dbReference>